<evidence type="ECO:0000313" key="1">
    <source>
        <dbReference type="EMBL" id="SPL66646.1"/>
    </source>
</evidence>
<dbReference type="EMBL" id="OOFM01000005">
    <property type="protein sequence ID" value="SPL66646.1"/>
    <property type="molecule type" value="Genomic_DNA"/>
</dbReference>
<evidence type="ECO:0000313" key="2">
    <source>
        <dbReference type="Proteomes" id="UP000246073"/>
    </source>
</evidence>
<reference evidence="2" key="1">
    <citation type="submission" date="2017-12" db="EMBL/GenBank/DDBJ databases">
        <authorList>
            <person name="Diaz M."/>
        </authorList>
    </citation>
    <scope>NUCLEOTIDE SEQUENCE [LARGE SCALE GENOMIC DNA]</scope>
    <source>
        <strain evidence="2">FI11154</strain>
    </source>
</reference>
<organism evidence="1 2">
    <name type="scientific">Ochrobactrum soli</name>
    <dbReference type="NCBI Taxonomy" id="2448455"/>
    <lineage>
        <taxon>Bacteria</taxon>
        <taxon>Pseudomonadati</taxon>
        <taxon>Pseudomonadota</taxon>
        <taxon>Alphaproteobacteria</taxon>
        <taxon>Hyphomicrobiales</taxon>
        <taxon>Brucellaceae</taxon>
        <taxon>Brucella/Ochrobactrum group</taxon>
        <taxon>Ochrobactrum</taxon>
    </lineage>
</organism>
<gene>
    <name evidence="1" type="ORF">OHAE_2513</name>
</gene>
<dbReference type="Proteomes" id="UP000246073">
    <property type="component" value="Unassembled WGS sequence"/>
</dbReference>
<proteinExistence type="predicted"/>
<dbReference type="AlphaFoldDB" id="A0A2P9HR90"/>
<accession>A0A2P9HR90</accession>
<sequence length="50" mass="5297">MKPVFRHKTIRKPAGIEASCLRLPKRLSPIATGFGLSVSGGRGPYGSFPG</sequence>
<name>A0A2P9HR90_9HYPH</name>
<protein>
    <submittedName>
        <fullName evidence="1">Uncharacterized protein</fullName>
    </submittedName>
</protein>